<comment type="caution">
    <text evidence="2">The sequence shown here is derived from an EMBL/GenBank/DDBJ whole genome shotgun (WGS) entry which is preliminary data.</text>
</comment>
<reference evidence="2 3" key="1">
    <citation type="submission" date="2017-10" db="EMBL/GenBank/DDBJ databases">
        <title>Extensive intraspecific genome diversity in a model arbuscular mycorrhizal fungus.</title>
        <authorList>
            <person name="Chen E.C.H."/>
            <person name="Morin E."/>
            <person name="Baudet D."/>
            <person name="Noel J."/>
            <person name="Ndikumana S."/>
            <person name="Charron P."/>
            <person name="St-Onge C."/>
            <person name="Giorgi J."/>
            <person name="Grigoriev I.V."/>
            <person name="Roux C."/>
            <person name="Martin F.M."/>
            <person name="Corradi N."/>
        </authorList>
    </citation>
    <scope>NUCLEOTIDE SEQUENCE [LARGE SCALE GENOMIC DNA]</scope>
    <source>
        <strain evidence="2 3">A1</strain>
    </source>
</reference>
<accession>A0A2I1EES0</accession>
<dbReference type="OrthoDB" id="2471846at2759"/>
<evidence type="ECO:0000313" key="2">
    <source>
        <dbReference type="EMBL" id="PKC73347.1"/>
    </source>
</evidence>
<dbReference type="EMBL" id="LLXH01000089">
    <property type="protein sequence ID" value="PKC73347.1"/>
    <property type="molecule type" value="Genomic_DNA"/>
</dbReference>
<reference evidence="2 3" key="2">
    <citation type="submission" date="2017-10" db="EMBL/GenBank/DDBJ databases">
        <title>Genome analyses suggest a sexual origin of heterokaryosis in a supposedly ancient asexual fungus.</title>
        <authorList>
            <person name="Corradi N."/>
            <person name="Sedzielewska K."/>
            <person name="Noel J."/>
            <person name="Charron P."/>
            <person name="Farinelli L."/>
            <person name="Marton T."/>
            <person name="Kruger M."/>
            <person name="Pelin A."/>
            <person name="Brachmann A."/>
            <person name="Corradi N."/>
        </authorList>
    </citation>
    <scope>NUCLEOTIDE SEQUENCE [LARGE SCALE GENOMIC DNA]</scope>
    <source>
        <strain evidence="2 3">A1</strain>
    </source>
</reference>
<dbReference type="AlphaFoldDB" id="A0A2I1EES0"/>
<evidence type="ECO:0000256" key="1">
    <source>
        <dbReference type="SAM" id="MobiDB-lite"/>
    </source>
</evidence>
<evidence type="ECO:0000313" key="3">
    <source>
        <dbReference type="Proteomes" id="UP000232688"/>
    </source>
</evidence>
<protein>
    <submittedName>
        <fullName evidence="2">Uncharacterized protein</fullName>
    </submittedName>
</protein>
<feature type="region of interest" description="Disordered" evidence="1">
    <location>
        <begin position="131"/>
        <end position="157"/>
    </location>
</feature>
<name>A0A2I1EES0_9GLOM</name>
<dbReference type="VEuPathDB" id="FungiDB:RhiirA1_522763"/>
<organism evidence="2 3">
    <name type="scientific">Rhizophagus irregularis</name>
    <dbReference type="NCBI Taxonomy" id="588596"/>
    <lineage>
        <taxon>Eukaryota</taxon>
        <taxon>Fungi</taxon>
        <taxon>Fungi incertae sedis</taxon>
        <taxon>Mucoromycota</taxon>
        <taxon>Glomeromycotina</taxon>
        <taxon>Glomeromycetes</taxon>
        <taxon>Glomerales</taxon>
        <taxon>Glomeraceae</taxon>
        <taxon>Rhizophagus</taxon>
    </lineage>
</organism>
<gene>
    <name evidence="2" type="ORF">RhiirA1_522763</name>
</gene>
<sequence length="193" mass="22743">MVAYVRKACIDLYNQHRVDPETICVNLRVKRLNSRLTCLTLVLVQENLEVVKVQLSSEELSEIRQIINSSEIIGERYTATKKLVNVKETRHHVILMRYKDVRNTTLKKLKNSNMKRDCSHFQIKSLQENQVDQLSRNSENSPRNPQSLTTSKIPRPGFQDLLRNQDQRYHLQYHLGFCDLLLHQPFHKDHVEL</sequence>
<proteinExistence type="predicted"/>
<dbReference type="Proteomes" id="UP000232688">
    <property type="component" value="Unassembled WGS sequence"/>
</dbReference>
<feature type="compositionally biased region" description="Polar residues" evidence="1">
    <location>
        <begin position="131"/>
        <end position="152"/>
    </location>
</feature>